<organism evidence="5 6">
    <name type="scientific">Talaromyces atroroseus</name>
    <dbReference type="NCBI Taxonomy" id="1441469"/>
    <lineage>
        <taxon>Eukaryota</taxon>
        <taxon>Fungi</taxon>
        <taxon>Dikarya</taxon>
        <taxon>Ascomycota</taxon>
        <taxon>Pezizomycotina</taxon>
        <taxon>Eurotiomycetes</taxon>
        <taxon>Eurotiomycetidae</taxon>
        <taxon>Eurotiales</taxon>
        <taxon>Trichocomaceae</taxon>
        <taxon>Talaromyces</taxon>
        <taxon>Talaromyces sect. Trachyspermi</taxon>
    </lineage>
</organism>
<dbReference type="EMBL" id="LFMY01000008">
    <property type="protein sequence ID" value="OKL58996.1"/>
    <property type="molecule type" value="Genomic_DNA"/>
</dbReference>
<dbReference type="OrthoDB" id="1394818at2759"/>
<feature type="region of interest" description="Disordered" evidence="3">
    <location>
        <begin position="915"/>
        <end position="953"/>
    </location>
</feature>
<dbReference type="Gene3D" id="3.80.10.10">
    <property type="entry name" value="Ribonuclease Inhibitor"/>
    <property type="match status" value="1"/>
</dbReference>
<dbReference type="InterPro" id="IPR019487">
    <property type="entry name" value="RAM_signalling_pathway_SOG2"/>
</dbReference>
<dbReference type="GO" id="GO:0005737">
    <property type="term" value="C:cytoplasm"/>
    <property type="evidence" value="ECO:0007669"/>
    <property type="project" value="TreeGrafter"/>
</dbReference>
<dbReference type="STRING" id="1441469.A0A225AVK3"/>
<evidence type="ECO:0000256" key="2">
    <source>
        <dbReference type="ARBA" id="ARBA00022737"/>
    </source>
</evidence>
<evidence type="ECO:0000256" key="1">
    <source>
        <dbReference type="ARBA" id="ARBA00022614"/>
    </source>
</evidence>
<dbReference type="PANTHER" id="PTHR48051:SF46">
    <property type="entry name" value="LEUCINE RICH REPEAT-CONTAINING DOMAIN PROTEIN"/>
    <property type="match status" value="1"/>
</dbReference>
<feature type="compositionally biased region" description="Low complexity" evidence="3">
    <location>
        <begin position="663"/>
        <end position="672"/>
    </location>
</feature>
<dbReference type="PANTHER" id="PTHR48051">
    <property type="match status" value="1"/>
</dbReference>
<feature type="compositionally biased region" description="Low complexity" evidence="3">
    <location>
        <begin position="31"/>
        <end position="47"/>
    </location>
</feature>
<gene>
    <name evidence="5" type="ORF">UA08_05666</name>
</gene>
<name>A0A225AVK3_TALAT</name>
<proteinExistence type="predicted"/>
<dbReference type="SUPFAM" id="SSF52058">
    <property type="entry name" value="L domain-like"/>
    <property type="match status" value="1"/>
</dbReference>
<evidence type="ECO:0000259" key="4">
    <source>
        <dbReference type="Pfam" id="PF23598"/>
    </source>
</evidence>
<sequence length="1009" mass="111522">MYRFDESTKVPRSLRTQMSMDDDMTVATTTPGSSFSSVGSAQSAPSSIDDDPEYVQQTVKAAKDANSETARKSSIKKLTQEETIELTRRTVENGIQDTKRSLAGNEAVSDVVRPKLTIDLGHSHIAQIPEEVVDIIKDEVERLSLSNNQLLRIPYRFGECAHLRYLNIRANNFREFPKGIYKLPLLEILDLSRNKISRIPDEVRRLTSLRVFSIMQNRLDDLPSGLADMNKLQILKVSGNFLKYPLRRVLEDKEGEVAALPMSTNEKEVLVTAELKRFLKTRRQSATPEPESGSEASEPMIDTPKPVKRGGNSRFPVIPSTGDGSSDPRSPNLSRPPPIPLRSHQRLASGQASLQQGFSRSGVAPVPGVSERNRSNSEGIIPLSARNKRMGLISRRTELSTLDEMRPYRNSHLRGLSHGSLLRTNSGSGRNGSTSSSPGSPRDERRRIRDGPSRRMSSLPEHREETAHAPIVKGAKGILFSLFQIHSHMSTLINVIKGDDARRHSLEIVFYNASTHVEQLNEALESIVDMDPDNRDFARLSSDIKRECVTCLMAYTHVGAQLRQGTQKIVEQGDPRYVRSLMLMMYGSLLELRNACISLGASLATRKENDPVSGRPVIESREEPVPNSPDNLPAFAATPTREPTQPIRRFRSDTMIQHPQSGPSAPVPSSAVYQTSTLSPGQTTPSVFGSRSRSNSRTAAVLNSSGASSLTTPRSGEAFPPIPTMPANRINPVTGLDEFVEEQIFEKIFKQLTSAYNAALRALPSASHQFSRCLEIAETTREPEEIRIMWNNLIRRCNACYESSEALGQKLLTMKVKEPGGGTRNQKDFWQLCKVFMQSFVDLVTDMREVRNMQLLPPDIISILRPVQKASREAGRLIETSPWSYFANLPAAPSIPYIYGPPLQTNTTATVTTTTTAAPSSTISTTQHHHPSSSAPYLSHHTGRLTSVSPQSSALPATPLSAALGPAVQATIPSTPANAYTDRFFAGDVFQRADTLLSMQNQAPYLYRR</sequence>
<feature type="compositionally biased region" description="Polar residues" evidence="3">
    <location>
        <begin position="346"/>
        <end position="359"/>
    </location>
</feature>
<dbReference type="InterPro" id="IPR050216">
    <property type="entry name" value="LRR_domain-containing"/>
</dbReference>
<feature type="region of interest" description="Disordered" evidence="3">
    <location>
        <begin position="656"/>
        <end position="714"/>
    </location>
</feature>
<dbReference type="InterPro" id="IPR032675">
    <property type="entry name" value="LRR_dom_sf"/>
</dbReference>
<dbReference type="Pfam" id="PF23598">
    <property type="entry name" value="LRR_14"/>
    <property type="match status" value="1"/>
</dbReference>
<dbReference type="AlphaFoldDB" id="A0A225AVK3"/>
<dbReference type="InterPro" id="IPR001611">
    <property type="entry name" value="Leu-rich_rpt"/>
</dbReference>
<dbReference type="Proteomes" id="UP000214365">
    <property type="component" value="Unassembled WGS sequence"/>
</dbReference>
<feature type="region of interest" description="Disordered" evidence="3">
    <location>
        <begin position="411"/>
        <end position="468"/>
    </location>
</feature>
<feature type="region of interest" description="Disordered" evidence="3">
    <location>
        <begin position="281"/>
        <end position="383"/>
    </location>
</feature>
<dbReference type="InterPro" id="IPR055414">
    <property type="entry name" value="LRR_R13L4/SHOC2-like"/>
</dbReference>
<feature type="compositionally biased region" description="Low complexity" evidence="3">
    <location>
        <begin position="915"/>
        <end position="926"/>
    </location>
</feature>
<feature type="region of interest" description="Disordered" evidence="3">
    <location>
        <begin position="607"/>
        <end position="639"/>
    </location>
</feature>
<reference evidence="5 6" key="1">
    <citation type="submission" date="2015-06" db="EMBL/GenBank/DDBJ databases">
        <title>Talaromyces atroroseus IBT 11181 draft genome.</title>
        <authorList>
            <person name="Rasmussen K.B."/>
            <person name="Rasmussen S."/>
            <person name="Petersen B."/>
            <person name="Sicheritz-Ponten T."/>
            <person name="Mortensen U.H."/>
            <person name="Thrane U."/>
        </authorList>
    </citation>
    <scope>NUCLEOTIDE SEQUENCE [LARGE SCALE GENOMIC DNA]</scope>
    <source>
        <strain evidence="5 6">IBT 11181</strain>
    </source>
</reference>
<dbReference type="RefSeq" id="XP_020119117.1">
    <property type="nucleotide sequence ID" value="XM_020267961.1"/>
</dbReference>
<dbReference type="SMART" id="SM00369">
    <property type="entry name" value="LRR_TYP"/>
    <property type="match status" value="3"/>
</dbReference>
<dbReference type="GeneID" id="31005422"/>
<keyword evidence="6" id="KW-1185">Reference proteome</keyword>
<keyword evidence="2" id="KW-0677">Repeat</keyword>
<evidence type="ECO:0000313" key="6">
    <source>
        <dbReference type="Proteomes" id="UP000214365"/>
    </source>
</evidence>
<comment type="caution">
    <text evidence="5">The sequence shown here is derived from an EMBL/GenBank/DDBJ whole genome shotgun (WGS) entry which is preliminary data.</text>
</comment>
<dbReference type="InterPro" id="IPR003591">
    <property type="entry name" value="Leu-rich_rpt_typical-subtyp"/>
</dbReference>
<evidence type="ECO:0000256" key="3">
    <source>
        <dbReference type="SAM" id="MobiDB-lite"/>
    </source>
</evidence>
<feature type="compositionally biased region" description="Low complexity" evidence="3">
    <location>
        <begin position="413"/>
        <end position="440"/>
    </location>
</feature>
<feature type="region of interest" description="Disordered" evidence="3">
    <location>
        <begin position="1"/>
        <end position="52"/>
    </location>
</feature>
<dbReference type="Pfam" id="PF10428">
    <property type="entry name" value="SOG2"/>
    <property type="match status" value="1"/>
</dbReference>
<feature type="domain" description="Disease resistance R13L4/SHOC-2-like LRR" evidence="4">
    <location>
        <begin position="158"/>
        <end position="237"/>
    </location>
</feature>
<feature type="compositionally biased region" description="Basic and acidic residues" evidence="3">
    <location>
        <begin position="441"/>
        <end position="453"/>
    </location>
</feature>
<dbReference type="PROSITE" id="PS51450">
    <property type="entry name" value="LRR"/>
    <property type="match status" value="1"/>
</dbReference>
<feature type="compositionally biased region" description="Low complexity" evidence="3">
    <location>
        <begin position="285"/>
        <end position="299"/>
    </location>
</feature>
<evidence type="ECO:0000313" key="5">
    <source>
        <dbReference type="EMBL" id="OKL58996.1"/>
    </source>
</evidence>
<feature type="compositionally biased region" description="Polar residues" evidence="3">
    <location>
        <begin position="673"/>
        <end position="714"/>
    </location>
</feature>
<feature type="compositionally biased region" description="Polar residues" evidence="3">
    <location>
        <begin position="322"/>
        <end position="333"/>
    </location>
</feature>
<accession>A0A225AVK3</accession>
<keyword evidence="1" id="KW-0433">Leucine-rich repeat</keyword>
<protein>
    <recommendedName>
        <fullName evidence="4">Disease resistance R13L4/SHOC-2-like LRR domain-containing protein</fullName>
    </recommendedName>
</protein>